<dbReference type="Proteomes" id="UP000236291">
    <property type="component" value="Unassembled WGS sequence"/>
</dbReference>
<dbReference type="AlphaFoldDB" id="A0A2K3LYC8"/>
<proteinExistence type="predicted"/>
<reference evidence="1 2" key="1">
    <citation type="journal article" date="2014" name="Am. J. Bot.">
        <title>Genome assembly and annotation for red clover (Trifolium pratense; Fabaceae).</title>
        <authorList>
            <person name="Istvanek J."/>
            <person name="Jaros M."/>
            <person name="Krenek A."/>
            <person name="Repkova J."/>
        </authorList>
    </citation>
    <scope>NUCLEOTIDE SEQUENCE [LARGE SCALE GENOMIC DNA]</scope>
    <source>
        <strain evidence="2">cv. Tatra</strain>
        <tissue evidence="1">Young leaves</tissue>
    </source>
</reference>
<dbReference type="InterPro" id="IPR036249">
    <property type="entry name" value="Thioredoxin-like_sf"/>
</dbReference>
<evidence type="ECO:0000313" key="1">
    <source>
        <dbReference type="EMBL" id="PNX83545.1"/>
    </source>
</evidence>
<reference evidence="1 2" key="2">
    <citation type="journal article" date="2017" name="Front. Plant Sci.">
        <title>Gene Classification and Mining of Molecular Markers Useful in Red Clover (Trifolium pratense) Breeding.</title>
        <authorList>
            <person name="Istvanek J."/>
            <person name="Dluhosova J."/>
            <person name="Dluhos P."/>
            <person name="Patkova L."/>
            <person name="Nedelnik J."/>
            <person name="Repkova J."/>
        </authorList>
    </citation>
    <scope>NUCLEOTIDE SEQUENCE [LARGE SCALE GENOMIC DNA]</scope>
    <source>
        <strain evidence="2">cv. Tatra</strain>
        <tissue evidence="1">Young leaves</tissue>
    </source>
</reference>
<comment type="caution">
    <text evidence="1">The sequence shown here is derived from an EMBL/GenBank/DDBJ whole genome shotgun (WGS) entry which is preliminary data.</text>
</comment>
<dbReference type="STRING" id="57577.A0A2K3LYC8"/>
<organism evidence="1 2">
    <name type="scientific">Trifolium pratense</name>
    <name type="common">Red clover</name>
    <dbReference type="NCBI Taxonomy" id="57577"/>
    <lineage>
        <taxon>Eukaryota</taxon>
        <taxon>Viridiplantae</taxon>
        <taxon>Streptophyta</taxon>
        <taxon>Embryophyta</taxon>
        <taxon>Tracheophyta</taxon>
        <taxon>Spermatophyta</taxon>
        <taxon>Magnoliopsida</taxon>
        <taxon>eudicotyledons</taxon>
        <taxon>Gunneridae</taxon>
        <taxon>Pentapetalae</taxon>
        <taxon>rosids</taxon>
        <taxon>fabids</taxon>
        <taxon>Fabales</taxon>
        <taxon>Fabaceae</taxon>
        <taxon>Papilionoideae</taxon>
        <taxon>50 kb inversion clade</taxon>
        <taxon>NPAAA clade</taxon>
        <taxon>Hologalegina</taxon>
        <taxon>IRL clade</taxon>
        <taxon>Trifolieae</taxon>
        <taxon>Trifolium</taxon>
    </lineage>
</organism>
<name>A0A2K3LYC8_TRIPR</name>
<sequence>MKPLTSLSTTATTTVVVIAITLTLATTISSSSSSWQFLTNHNFTSQIQLHPHILLLLTLPWSGESRSLMNDISLVISNKPQEFPNLKLMYMHVNNEKTVMDSIGVSVDGMITVVYFHHSVGYKYTGRFSARNVLNSFHRYVSVAPEEVPFKVLNNPRDFTAFVDSADVSMVLVDFCGWIDKSKKFNRTQNGIGESSMFVVSSLYKKHLFVRTYRNNL</sequence>
<dbReference type="SUPFAM" id="SSF52833">
    <property type="entry name" value="Thioredoxin-like"/>
    <property type="match status" value="1"/>
</dbReference>
<dbReference type="EMBL" id="ASHM01044357">
    <property type="protein sequence ID" value="PNX83545.1"/>
    <property type="molecule type" value="Genomic_DNA"/>
</dbReference>
<evidence type="ECO:0000313" key="2">
    <source>
        <dbReference type="Proteomes" id="UP000236291"/>
    </source>
</evidence>
<accession>A0A2K3LYC8</accession>
<dbReference type="Gene3D" id="3.40.30.10">
    <property type="entry name" value="Glutaredoxin"/>
    <property type="match status" value="1"/>
</dbReference>
<gene>
    <name evidence="1" type="ORF">L195_g039589</name>
</gene>
<protein>
    <submittedName>
        <fullName evidence="1">Uncharacterized protein</fullName>
    </submittedName>
</protein>